<dbReference type="RefSeq" id="WP_271317268.1">
    <property type="nucleotide sequence ID" value="NZ_JABXJJ020000017.1"/>
</dbReference>
<evidence type="ECO:0000313" key="2">
    <source>
        <dbReference type="EMBL" id="MDI5970788.1"/>
    </source>
</evidence>
<reference evidence="2" key="1">
    <citation type="submission" date="2023-05" db="EMBL/GenBank/DDBJ databases">
        <title>Streptantibioticus silvisoli sp. nov., acidotolerant actinomycetes 1 from pine litter.</title>
        <authorList>
            <person name="Swiecimska M."/>
            <person name="Golinska P."/>
            <person name="Sangal V."/>
            <person name="Wachnowicz B."/>
            <person name="Goodfellow M."/>
        </authorList>
    </citation>
    <scope>NUCLEOTIDE SEQUENCE</scope>
    <source>
        <strain evidence="2">SL13</strain>
    </source>
</reference>
<dbReference type="AlphaFoldDB" id="A0AA90GYV8"/>
<protein>
    <submittedName>
        <fullName evidence="2">Uncharacterized protein</fullName>
    </submittedName>
</protein>
<sequence>MDVGTADRSPGRPLIDIGAAGRSPGRSPVDIGVRAEPFPFGDRAENAPIRTGSARAAKAWPQGPALVRAARGVVGE</sequence>
<evidence type="ECO:0000256" key="1">
    <source>
        <dbReference type="SAM" id="MobiDB-lite"/>
    </source>
</evidence>
<comment type="caution">
    <text evidence="2">The sequence shown here is derived from an EMBL/GenBank/DDBJ whole genome shotgun (WGS) entry which is preliminary data.</text>
</comment>
<dbReference type="EMBL" id="JABXJJ020000017">
    <property type="protein sequence ID" value="MDI5970788.1"/>
    <property type="molecule type" value="Genomic_DNA"/>
</dbReference>
<proteinExistence type="predicted"/>
<name>A0AA90GYV8_9ACTN</name>
<gene>
    <name evidence="2" type="ORF">POF50_015805</name>
</gene>
<feature type="region of interest" description="Disordered" evidence="1">
    <location>
        <begin position="1"/>
        <end position="33"/>
    </location>
</feature>
<accession>A0AA90GYV8</accession>
<organism evidence="2">
    <name type="scientific">Streptantibioticus silvisoli</name>
    <dbReference type="NCBI Taxonomy" id="2705255"/>
    <lineage>
        <taxon>Bacteria</taxon>
        <taxon>Bacillati</taxon>
        <taxon>Actinomycetota</taxon>
        <taxon>Actinomycetes</taxon>
        <taxon>Kitasatosporales</taxon>
        <taxon>Streptomycetaceae</taxon>
        <taxon>Streptantibioticus</taxon>
    </lineage>
</organism>